<dbReference type="GO" id="GO:0045259">
    <property type="term" value="C:proton-transporting ATP synthase complex"/>
    <property type="evidence" value="ECO:0007669"/>
    <property type="project" value="UniProtKB-KW"/>
</dbReference>
<evidence type="ECO:0000256" key="3">
    <source>
        <dbReference type="ARBA" id="ARBA00022475"/>
    </source>
</evidence>
<keyword evidence="4 13" id="KW-0138">CF(0)</keyword>
<dbReference type="SUPFAM" id="SSF81573">
    <property type="entry name" value="F1F0 ATP synthase subunit B, membrane domain"/>
    <property type="match status" value="1"/>
</dbReference>
<dbReference type="EMBL" id="CP002351">
    <property type="protein sequence ID" value="AEH50380.1"/>
    <property type="molecule type" value="Genomic_DNA"/>
</dbReference>
<evidence type="ECO:0000313" key="17">
    <source>
        <dbReference type="Proteomes" id="UP000006804"/>
    </source>
</evidence>
<evidence type="ECO:0000256" key="6">
    <source>
        <dbReference type="ARBA" id="ARBA00022781"/>
    </source>
</evidence>
<comment type="function">
    <text evidence="11 13">F(1)F(0) ATP synthase produces ATP from ADP in the presence of a proton or sodium gradient. F-type ATPases consist of two structural domains, F(1) containing the extramembraneous catalytic core and F(0) containing the membrane proton channel, linked together by a central stalk and a peripheral stalk. During catalysis, ATP synthesis in the catalytic domain of F(1) is coupled via a rotary mechanism of the central stalk subunits to proton translocation.</text>
</comment>
<dbReference type="InterPro" id="IPR005864">
    <property type="entry name" value="ATP_synth_F0_bsu_bac"/>
</dbReference>
<keyword evidence="6 13" id="KW-0375">Hydrogen ion transport</keyword>
<dbReference type="STRING" id="688269.Theth_0281"/>
<evidence type="ECO:0000256" key="1">
    <source>
        <dbReference type="ARBA" id="ARBA00005513"/>
    </source>
</evidence>
<keyword evidence="3 13" id="KW-1003">Cell membrane</keyword>
<evidence type="ECO:0000256" key="5">
    <source>
        <dbReference type="ARBA" id="ARBA00022692"/>
    </source>
</evidence>
<keyword evidence="10 13" id="KW-0066">ATP synthesis</keyword>
<name>F7YV81_9THEM</name>
<dbReference type="HOGENOM" id="CLU_079215_4_5_0"/>
<dbReference type="KEGG" id="tta:Theth_0281"/>
<dbReference type="GO" id="GO:0046933">
    <property type="term" value="F:proton-transporting ATP synthase activity, rotational mechanism"/>
    <property type="evidence" value="ECO:0007669"/>
    <property type="project" value="UniProtKB-UniRule"/>
</dbReference>
<dbReference type="Proteomes" id="UP000006804">
    <property type="component" value="Chromosome"/>
</dbReference>
<evidence type="ECO:0000256" key="2">
    <source>
        <dbReference type="ARBA" id="ARBA00022448"/>
    </source>
</evidence>
<feature type="transmembrane region" description="Helical" evidence="13">
    <location>
        <begin position="6"/>
        <end position="29"/>
    </location>
</feature>
<organism evidence="16 17">
    <name type="scientific">Pseudothermotoga thermarum DSM 5069</name>
    <dbReference type="NCBI Taxonomy" id="688269"/>
    <lineage>
        <taxon>Bacteria</taxon>
        <taxon>Thermotogati</taxon>
        <taxon>Thermotogota</taxon>
        <taxon>Thermotogae</taxon>
        <taxon>Thermotogales</taxon>
        <taxon>Thermotogaceae</taxon>
        <taxon>Pseudothermotoga</taxon>
    </lineage>
</organism>
<sequence length="162" mass="18868">MGFVEINLTSLIQLINFCVLLVLLYKLLYKPLMNVVDKRREKVQFELAQAERERQEALALKKEAENILVEARKQAEQIVENARQKAEQMINQAKSQAKEEAERIIGAAKVQIEKEKQQVLEEIERRATEIAVVLAMKILQNVLDEKAKREYLINILQRENLK</sequence>
<protein>
    <recommendedName>
        <fullName evidence="13">ATP synthase subunit b</fullName>
    </recommendedName>
    <alternativeName>
        <fullName evidence="13">ATP synthase F(0) sector subunit b</fullName>
    </alternativeName>
    <alternativeName>
        <fullName evidence="13">ATPase subunit I</fullName>
    </alternativeName>
    <alternativeName>
        <fullName evidence="13">F-type ATPase subunit b</fullName>
        <shortName evidence="13">F-ATPase subunit b</shortName>
    </alternativeName>
</protein>
<comment type="similarity">
    <text evidence="1 13 14">Belongs to the ATPase B chain family.</text>
</comment>
<dbReference type="HAMAP" id="MF_01398">
    <property type="entry name" value="ATP_synth_b_bprime"/>
    <property type="match status" value="1"/>
</dbReference>
<dbReference type="PANTHER" id="PTHR33445">
    <property type="entry name" value="ATP SYNTHASE SUBUNIT B', CHLOROPLASTIC"/>
    <property type="match status" value="1"/>
</dbReference>
<accession>F7YV81</accession>
<dbReference type="GO" id="GO:0012505">
    <property type="term" value="C:endomembrane system"/>
    <property type="evidence" value="ECO:0007669"/>
    <property type="project" value="UniProtKB-SubCell"/>
</dbReference>
<keyword evidence="9 13" id="KW-0472">Membrane</keyword>
<dbReference type="OrthoDB" id="47427at2"/>
<dbReference type="InterPro" id="IPR002146">
    <property type="entry name" value="ATP_synth_b/b'su_bac/chlpt"/>
</dbReference>
<dbReference type="Gene3D" id="1.20.5.620">
    <property type="entry name" value="F1F0 ATP synthase subunit B, membrane domain"/>
    <property type="match status" value="1"/>
</dbReference>
<keyword evidence="5 13" id="KW-0812">Transmembrane</keyword>
<comment type="subcellular location">
    <subcellularLocation>
        <location evidence="13">Cell membrane</location>
        <topology evidence="13">Single-pass membrane protein</topology>
    </subcellularLocation>
    <subcellularLocation>
        <location evidence="12">Endomembrane system</location>
        <topology evidence="12">Single-pass membrane protein</topology>
    </subcellularLocation>
</comment>
<comment type="function">
    <text evidence="13">Component of the F(0) channel, it forms part of the peripheral stalk, linking F(1) to F(0).</text>
</comment>
<dbReference type="NCBIfam" id="TIGR01144">
    <property type="entry name" value="ATP_synt_b"/>
    <property type="match status" value="1"/>
</dbReference>
<dbReference type="Pfam" id="PF00430">
    <property type="entry name" value="ATP-synt_B"/>
    <property type="match status" value="1"/>
</dbReference>
<keyword evidence="17" id="KW-1185">Reference proteome</keyword>
<dbReference type="RefSeq" id="WP_013931603.1">
    <property type="nucleotide sequence ID" value="NC_015707.1"/>
</dbReference>
<evidence type="ECO:0000256" key="13">
    <source>
        <dbReference type="HAMAP-Rule" id="MF_01398"/>
    </source>
</evidence>
<dbReference type="eggNOG" id="COG0711">
    <property type="taxonomic scope" value="Bacteria"/>
</dbReference>
<evidence type="ECO:0000256" key="8">
    <source>
        <dbReference type="ARBA" id="ARBA00023065"/>
    </source>
</evidence>
<dbReference type="InterPro" id="IPR028987">
    <property type="entry name" value="ATP_synth_B-like_membr_sf"/>
</dbReference>
<evidence type="ECO:0000256" key="14">
    <source>
        <dbReference type="RuleBase" id="RU003848"/>
    </source>
</evidence>
<evidence type="ECO:0000313" key="16">
    <source>
        <dbReference type="EMBL" id="AEH50380.1"/>
    </source>
</evidence>
<dbReference type="PANTHER" id="PTHR33445:SF1">
    <property type="entry name" value="ATP SYNTHASE SUBUNIT B"/>
    <property type="match status" value="1"/>
</dbReference>
<evidence type="ECO:0000256" key="11">
    <source>
        <dbReference type="ARBA" id="ARBA00025198"/>
    </source>
</evidence>
<comment type="subunit">
    <text evidence="13">F-type ATPases have 2 components, F(1) - the catalytic core - and F(0) - the membrane proton channel. F(1) has five subunits: alpha(3), beta(3), gamma(1), delta(1), epsilon(1). F(0) has three main subunits: a(1), b(2) and c(10-14). The alpha and beta chains form an alternating ring which encloses part of the gamma chain. F(1) is attached to F(0) by a central stalk formed by the gamma and epsilon chains, while a peripheral stalk is formed by the delta and b chains.</text>
</comment>
<proteinExistence type="inferred from homology"/>
<keyword evidence="7 13" id="KW-1133">Transmembrane helix</keyword>
<evidence type="ECO:0000256" key="10">
    <source>
        <dbReference type="ARBA" id="ARBA00023310"/>
    </source>
</evidence>
<evidence type="ECO:0000256" key="12">
    <source>
        <dbReference type="ARBA" id="ARBA00037847"/>
    </source>
</evidence>
<keyword evidence="2 13" id="KW-0813">Transport</keyword>
<evidence type="ECO:0000256" key="15">
    <source>
        <dbReference type="SAM" id="Coils"/>
    </source>
</evidence>
<dbReference type="PATRIC" id="fig|688269.3.peg.290"/>
<evidence type="ECO:0000256" key="9">
    <source>
        <dbReference type="ARBA" id="ARBA00023136"/>
    </source>
</evidence>
<dbReference type="CDD" id="cd06503">
    <property type="entry name" value="ATP-synt_Fo_b"/>
    <property type="match status" value="1"/>
</dbReference>
<keyword evidence="8 13" id="KW-0406">Ion transport</keyword>
<dbReference type="GO" id="GO:0005886">
    <property type="term" value="C:plasma membrane"/>
    <property type="evidence" value="ECO:0007669"/>
    <property type="project" value="UniProtKB-SubCell"/>
</dbReference>
<dbReference type="AlphaFoldDB" id="F7YV81"/>
<dbReference type="GO" id="GO:0046961">
    <property type="term" value="F:proton-transporting ATPase activity, rotational mechanism"/>
    <property type="evidence" value="ECO:0007669"/>
    <property type="project" value="TreeGrafter"/>
</dbReference>
<keyword evidence="15" id="KW-0175">Coiled coil</keyword>
<evidence type="ECO:0000256" key="7">
    <source>
        <dbReference type="ARBA" id="ARBA00022989"/>
    </source>
</evidence>
<reference evidence="16 17" key="1">
    <citation type="submission" date="2010-11" db="EMBL/GenBank/DDBJ databases">
        <title>The complete genome of Thermotoga thermarum DSM 5069.</title>
        <authorList>
            <consortium name="US DOE Joint Genome Institute (JGI-PGF)"/>
            <person name="Lucas S."/>
            <person name="Copeland A."/>
            <person name="Lapidus A."/>
            <person name="Bruce D."/>
            <person name="Goodwin L."/>
            <person name="Pitluck S."/>
            <person name="Kyrpides N."/>
            <person name="Mavromatis K."/>
            <person name="Ivanova N."/>
            <person name="Zeytun A."/>
            <person name="Brettin T."/>
            <person name="Detter J.C."/>
            <person name="Tapia R."/>
            <person name="Han C."/>
            <person name="Land M."/>
            <person name="Hauser L."/>
            <person name="Markowitz V."/>
            <person name="Cheng J.-F."/>
            <person name="Hugenholtz P."/>
            <person name="Woyke T."/>
            <person name="Wu D."/>
            <person name="Spring S."/>
            <person name="Schroeder M."/>
            <person name="Brambilla E."/>
            <person name="Klenk H.-P."/>
            <person name="Eisen J.A."/>
        </authorList>
    </citation>
    <scope>NUCLEOTIDE SEQUENCE [LARGE SCALE GENOMIC DNA]</scope>
    <source>
        <strain evidence="16 17">DSM 5069</strain>
    </source>
</reference>
<gene>
    <name evidence="13" type="primary">atpF</name>
    <name evidence="16" type="ORF">Theth_0281</name>
</gene>
<evidence type="ECO:0000256" key="4">
    <source>
        <dbReference type="ARBA" id="ARBA00022547"/>
    </source>
</evidence>
<feature type="coiled-coil region" evidence="15">
    <location>
        <begin position="33"/>
        <end position="118"/>
    </location>
</feature>
<dbReference type="InterPro" id="IPR050059">
    <property type="entry name" value="ATP_synthase_B_chain"/>
</dbReference>